<reference evidence="3" key="2">
    <citation type="journal article" date="2008" name="Nucleic Acids Res.">
        <title>The rice annotation project database (RAP-DB): 2008 update.</title>
        <authorList>
            <consortium name="The rice annotation project (RAP)"/>
        </authorList>
    </citation>
    <scope>GENOME REANNOTATION</scope>
    <source>
        <strain evidence="3">cv. Nipponbare</strain>
    </source>
</reference>
<evidence type="ECO:0000256" key="1">
    <source>
        <dbReference type="SAM" id="MobiDB-lite"/>
    </source>
</evidence>
<dbReference type="Proteomes" id="UP000000763">
    <property type="component" value="Chromosome 3"/>
</dbReference>
<feature type="region of interest" description="Disordered" evidence="1">
    <location>
        <begin position="27"/>
        <end position="52"/>
    </location>
</feature>
<gene>
    <name evidence="2" type="primary">OSJNBa0094F01.8</name>
</gene>
<name>Q7Y1I0_ORYSJ</name>
<organism evidence="2 3">
    <name type="scientific">Oryza sativa subsp. japonica</name>
    <name type="common">Rice</name>
    <dbReference type="NCBI Taxonomy" id="39947"/>
    <lineage>
        <taxon>Eukaryota</taxon>
        <taxon>Viridiplantae</taxon>
        <taxon>Streptophyta</taxon>
        <taxon>Embryophyta</taxon>
        <taxon>Tracheophyta</taxon>
        <taxon>Spermatophyta</taxon>
        <taxon>Magnoliopsida</taxon>
        <taxon>Liliopsida</taxon>
        <taxon>Poales</taxon>
        <taxon>Poaceae</taxon>
        <taxon>BOP clade</taxon>
        <taxon>Oryzoideae</taxon>
        <taxon>Oryzeae</taxon>
        <taxon>Oryzinae</taxon>
        <taxon>Oryza</taxon>
        <taxon>Oryza sativa</taxon>
    </lineage>
</organism>
<evidence type="ECO:0000313" key="2">
    <source>
        <dbReference type="EMBL" id="AAP44678.1"/>
    </source>
</evidence>
<feature type="compositionally biased region" description="Gly residues" evidence="1">
    <location>
        <begin position="1"/>
        <end position="16"/>
    </location>
</feature>
<dbReference type="AlphaFoldDB" id="Q7Y1I0"/>
<proteinExistence type="predicted"/>
<sequence>MAAAGDGCGDGGGSGGRARRRRWGMGAASSMGDGCGGGGGGGDGGRARQRRGTATAAALVNAFVFGQANTRHSSRASLQEKLKREVPGGKMADCCVFLRWPLTLPSLLGYRSLDNSKVAGLSSPAVTVVVEKECVLGWMRPSHGGKRRWSRERNGERHAAGGAGVRVLCRHADTADTSMVPTAWYIVPVTPGTQYL</sequence>
<accession>Q7Y1I0</accession>
<evidence type="ECO:0000313" key="3">
    <source>
        <dbReference type="Proteomes" id="UP000000763"/>
    </source>
</evidence>
<feature type="compositionally biased region" description="Gly residues" evidence="1">
    <location>
        <begin position="33"/>
        <end position="44"/>
    </location>
</feature>
<feature type="region of interest" description="Disordered" evidence="1">
    <location>
        <begin position="1"/>
        <end position="20"/>
    </location>
</feature>
<reference evidence="3" key="1">
    <citation type="journal article" date="2005" name="Nature">
        <title>The map-based sequence of the rice genome.</title>
        <authorList>
            <consortium name="International rice genome sequencing project (IRGSP)"/>
            <person name="Matsumoto T."/>
            <person name="Wu J."/>
            <person name="Kanamori H."/>
            <person name="Katayose Y."/>
            <person name="Fujisawa M."/>
            <person name="Namiki N."/>
            <person name="Mizuno H."/>
            <person name="Yamamoto K."/>
            <person name="Antonio B.A."/>
            <person name="Baba T."/>
            <person name="Sakata K."/>
            <person name="Nagamura Y."/>
            <person name="Aoki H."/>
            <person name="Arikawa K."/>
            <person name="Arita K."/>
            <person name="Bito T."/>
            <person name="Chiden Y."/>
            <person name="Fujitsuka N."/>
            <person name="Fukunaka R."/>
            <person name="Hamada M."/>
            <person name="Harada C."/>
            <person name="Hayashi A."/>
            <person name="Hijishita S."/>
            <person name="Honda M."/>
            <person name="Hosokawa S."/>
            <person name="Ichikawa Y."/>
            <person name="Idonuma A."/>
            <person name="Iijima M."/>
            <person name="Ikeda M."/>
            <person name="Ikeno M."/>
            <person name="Ito K."/>
            <person name="Ito S."/>
            <person name="Ito T."/>
            <person name="Ito Y."/>
            <person name="Ito Y."/>
            <person name="Iwabuchi A."/>
            <person name="Kamiya K."/>
            <person name="Karasawa W."/>
            <person name="Kurita K."/>
            <person name="Katagiri S."/>
            <person name="Kikuta A."/>
            <person name="Kobayashi H."/>
            <person name="Kobayashi N."/>
            <person name="Machita K."/>
            <person name="Maehara T."/>
            <person name="Masukawa M."/>
            <person name="Mizubayashi T."/>
            <person name="Mukai Y."/>
            <person name="Nagasaki H."/>
            <person name="Nagata Y."/>
            <person name="Naito S."/>
            <person name="Nakashima M."/>
            <person name="Nakama Y."/>
            <person name="Nakamichi Y."/>
            <person name="Nakamura M."/>
            <person name="Meguro A."/>
            <person name="Negishi M."/>
            <person name="Ohta I."/>
            <person name="Ohta T."/>
            <person name="Okamoto M."/>
            <person name="Ono N."/>
            <person name="Saji S."/>
            <person name="Sakaguchi M."/>
            <person name="Sakai K."/>
            <person name="Shibata M."/>
            <person name="Shimokawa T."/>
            <person name="Song J."/>
            <person name="Takazaki Y."/>
            <person name="Terasawa K."/>
            <person name="Tsugane M."/>
            <person name="Tsuji K."/>
            <person name="Ueda S."/>
            <person name="Waki K."/>
            <person name="Yamagata H."/>
            <person name="Yamamoto M."/>
            <person name="Yamamoto S."/>
            <person name="Yamane H."/>
            <person name="Yoshiki S."/>
            <person name="Yoshihara R."/>
            <person name="Yukawa K."/>
            <person name="Zhong H."/>
            <person name="Yano M."/>
            <person name="Yuan Q."/>
            <person name="Ouyang S."/>
            <person name="Liu J."/>
            <person name="Jones K.M."/>
            <person name="Gansberger K."/>
            <person name="Moffat K."/>
            <person name="Hill J."/>
            <person name="Bera J."/>
            <person name="Fadrosh D."/>
            <person name="Jin S."/>
            <person name="Johri S."/>
            <person name="Kim M."/>
            <person name="Overton L."/>
            <person name="Reardon M."/>
            <person name="Tsitrin T."/>
            <person name="Vuong H."/>
            <person name="Weaver B."/>
            <person name="Ciecko A."/>
            <person name="Tallon L."/>
            <person name="Jackson J."/>
            <person name="Pai G."/>
            <person name="Aken S.V."/>
            <person name="Utterback T."/>
            <person name="Reidmuller S."/>
            <person name="Feldblyum T."/>
            <person name="Hsiao J."/>
            <person name="Zismann V."/>
            <person name="Iobst S."/>
            <person name="de Vazeille A.R."/>
            <person name="Buell C.R."/>
            <person name="Ying K."/>
            <person name="Li Y."/>
            <person name="Lu T."/>
            <person name="Huang Y."/>
            <person name="Zhao Q."/>
            <person name="Feng Q."/>
            <person name="Zhang L."/>
            <person name="Zhu J."/>
            <person name="Weng Q."/>
            <person name="Mu J."/>
            <person name="Lu Y."/>
            <person name="Fan D."/>
            <person name="Liu Y."/>
            <person name="Guan J."/>
            <person name="Zhang Y."/>
            <person name="Yu S."/>
            <person name="Liu X."/>
            <person name="Zhang Y."/>
            <person name="Hong G."/>
            <person name="Han B."/>
            <person name="Choisne N."/>
            <person name="Demange N."/>
            <person name="Orjeda G."/>
            <person name="Samain S."/>
            <person name="Cattolico L."/>
            <person name="Pelletier E."/>
            <person name="Couloux A."/>
            <person name="Segurens B."/>
            <person name="Wincker P."/>
            <person name="D'Hont A."/>
            <person name="Scarpelli C."/>
            <person name="Weissenbach J."/>
            <person name="Salanoubat M."/>
            <person name="Quetier F."/>
            <person name="Yu Y."/>
            <person name="Kim H.R."/>
            <person name="Rambo T."/>
            <person name="Currie J."/>
            <person name="Collura K."/>
            <person name="Luo M."/>
            <person name="Yang T."/>
            <person name="Ammiraju J.S.S."/>
            <person name="Engler F."/>
            <person name="Soderlund C."/>
            <person name="Wing R.A."/>
            <person name="Palmer L.E."/>
            <person name="de la Bastide M."/>
            <person name="Spiegel L."/>
            <person name="Nascimento L."/>
            <person name="Zutavern T."/>
            <person name="O'Shaughnessy A."/>
            <person name="Dike S."/>
            <person name="Dedhia N."/>
            <person name="Preston R."/>
            <person name="Balija V."/>
            <person name="McCombie W.R."/>
            <person name="Chow T."/>
            <person name="Chen H."/>
            <person name="Chung M."/>
            <person name="Chen C."/>
            <person name="Shaw J."/>
            <person name="Wu H."/>
            <person name="Hsiao K."/>
            <person name="Chao Y."/>
            <person name="Chu M."/>
            <person name="Cheng C."/>
            <person name="Hour A."/>
            <person name="Lee P."/>
            <person name="Lin S."/>
            <person name="Lin Y."/>
            <person name="Liou J."/>
            <person name="Liu S."/>
            <person name="Hsing Y."/>
            <person name="Raghuvanshi S."/>
            <person name="Mohanty A."/>
            <person name="Bharti A.K."/>
            <person name="Gaur A."/>
            <person name="Gupta V."/>
            <person name="Kumar D."/>
            <person name="Ravi V."/>
            <person name="Vij S."/>
            <person name="Kapur A."/>
            <person name="Khurana P."/>
            <person name="Khurana P."/>
            <person name="Khurana J.P."/>
            <person name="Tyagi A.K."/>
            <person name="Gaikwad K."/>
            <person name="Singh A."/>
            <person name="Dalal V."/>
            <person name="Srivastava S."/>
            <person name="Dixit A."/>
            <person name="Pal A.K."/>
            <person name="Ghazi I.A."/>
            <person name="Yadav M."/>
            <person name="Pandit A."/>
            <person name="Bhargava A."/>
            <person name="Sureshbabu K."/>
            <person name="Batra K."/>
            <person name="Sharma T.R."/>
            <person name="Mohapatra T."/>
            <person name="Singh N.K."/>
            <person name="Messing J."/>
            <person name="Nelson A.B."/>
            <person name="Fuks G."/>
            <person name="Kavchok S."/>
            <person name="Keizer G."/>
            <person name="Linton E."/>
            <person name="Llaca V."/>
            <person name="Song R."/>
            <person name="Tanyolac B."/>
            <person name="Young S."/>
            <person name="Ho-Il K."/>
            <person name="Hahn J.H."/>
            <person name="Sangsakoo G."/>
            <person name="Vanavichit A."/>
            <person name="de Mattos Luiz.A.T."/>
            <person name="Zimmer P.D."/>
            <person name="Malone G."/>
            <person name="Dellagostin O."/>
            <person name="de Oliveira A.C."/>
            <person name="Bevan M."/>
            <person name="Bancroft I."/>
            <person name="Minx P."/>
            <person name="Cordum H."/>
            <person name="Wilson R."/>
            <person name="Cheng Z."/>
            <person name="Jin W."/>
            <person name="Jiang J."/>
            <person name="Leong S.A."/>
            <person name="Iwama H."/>
            <person name="Gojobori T."/>
            <person name="Itoh T."/>
            <person name="Niimura Y."/>
            <person name="Fujii Y."/>
            <person name="Habara T."/>
            <person name="Sakai H."/>
            <person name="Sato Y."/>
            <person name="Wilson G."/>
            <person name="Kumar K."/>
            <person name="McCouch S."/>
            <person name="Juretic N."/>
            <person name="Hoen D."/>
            <person name="Wright S."/>
            <person name="Bruskiewich R."/>
            <person name="Bureau T."/>
            <person name="Miyao A."/>
            <person name="Hirochika H."/>
            <person name="Nishikawa T."/>
            <person name="Kadowaki K."/>
            <person name="Sugiura M."/>
            <person name="Burr B."/>
            <person name="Sasaki T."/>
        </authorList>
    </citation>
    <scope>NUCLEOTIDE SEQUENCE [LARGE SCALE GENOMIC DNA]</scope>
    <source>
        <strain evidence="3">cv. Nipponbare</strain>
    </source>
</reference>
<dbReference type="EMBL" id="AC093713">
    <property type="protein sequence ID" value="AAP44678.1"/>
    <property type="molecule type" value="Genomic_DNA"/>
</dbReference>
<protein>
    <submittedName>
        <fullName evidence="2">Uncharacterized protein</fullName>
    </submittedName>
</protein>